<organism evidence="1 2">
    <name type="scientific">phage PKM.Lu.22.1</name>
    <dbReference type="NCBI Taxonomy" id="3049197"/>
    <lineage>
        <taxon>Viruses</taxon>
        <taxon>Duplodnaviria</taxon>
        <taxon>Heunggongvirae</taxon>
        <taxon>Uroviricota</taxon>
        <taxon>Caudoviricetes</taxon>
        <taxon>Grimontviridae</taxon>
    </lineage>
</organism>
<protein>
    <submittedName>
        <fullName evidence="1">Uncharacterized protein</fullName>
    </submittedName>
</protein>
<accession>A0AAF0KYH5</accession>
<keyword evidence="2" id="KW-1185">Reference proteome</keyword>
<evidence type="ECO:0000313" key="2">
    <source>
        <dbReference type="Proteomes" id="UP001223176"/>
    </source>
</evidence>
<dbReference type="Proteomes" id="UP001223176">
    <property type="component" value="Segment"/>
</dbReference>
<proteinExistence type="predicted"/>
<sequence>MSKLVIEYREYTTKGRFVSSAVYQTLPELVSEDIEILFETNDEPTRIQVGKIYKQQKLMKAKEELKELFRTNVVVRDLNTGRFTKWAN</sequence>
<reference evidence="1" key="1">
    <citation type="submission" date="2023-04" db="EMBL/GenBank/DDBJ databases">
        <title>Isolation and Characterization of Novel Plasmid-specific Phages Infecting Bacteria Carrying Diverse Conjugative Plasmids.</title>
        <authorList>
            <person name="Parra B."/>
            <person name="Cockx B."/>
            <person name="Lutz V.T."/>
            <person name="Bronsted L."/>
            <person name="Smets B.F."/>
            <person name="Dechesne A."/>
        </authorList>
    </citation>
    <scope>NUCLEOTIDE SEQUENCE</scope>
</reference>
<evidence type="ECO:0000313" key="1">
    <source>
        <dbReference type="EMBL" id="WHS68315.1"/>
    </source>
</evidence>
<dbReference type="EMBL" id="OQ829281">
    <property type="protein sequence ID" value="WHS68315.1"/>
    <property type="molecule type" value="Genomic_DNA"/>
</dbReference>
<name>A0AAF0KYH5_9CAUD</name>